<keyword evidence="2 9" id="KW-0934">Plastid</keyword>
<dbReference type="Pfam" id="PF04998">
    <property type="entry name" value="RNA_pol_Rpb1_5"/>
    <property type="match status" value="2"/>
</dbReference>
<evidence type="ECO:0000259" key="8">
    <source>
        <dbReference type="Pfam" id="PF05000"/>
    </source>
</evidence>
<keyword evidence="4 6" id="KW-0548">Nucleotidyltransferase</keyword>
<dbReference type="NCBIfam" id="TIGR02388">
    <property type="entry name" value="rpoC2_cyan"/>
    <property type="match status" value="1"/>
</dbReference>
<feature type="domain" description="RNA polymerase Rpb1" evidence="7">
    <location>
        <begin position="1204"/>
        <end position="1292"/>
    </location>
</feature>
<evidence type="ECO:0000256" key="6">
    <source>
        <dbReference type="HAMAP-Rule" id="MF_01324"/>
    </source>
</evidence>
<dbReference type="CDD" id="cd02655">
    <property type="entry name" value="RNAP_beta'_C"/>
    <property type="match status" value="1"/>
</dbReference>
<evidence type="ECO:0000256" key="4">
    <source>
        <dbReference type="ARBA" id="ARBA00022695"/>
    </source>
</evidence>
<accession>A0A172N6S7</accession>
<gene>
    <name evidence="6 9" type="primary">rpoC2</name>
</gene>
<sequence length="1405" mass="160442">MVESAELLFYNKVMDRTAIKQLISRLIAHFGITYTTHVLDQLKNLGFQQATQAAISLGIDDLLTAPSKSWLIQDAEQQGYTSEKHHRYGNVHAVEKLRQLIETWYATSEYLKQEMNPNFRMTDPLNPVHMMSFSGARGSTSQVHQLVGMRGLVSDPQGQIIDLPIQSNFREGLSLTEYIISCYGARKGVVDTAVRTSDAGYLTRRLVEVVQHIVVRKMDCGTIRGISVNPPRDHRKNIRGISQHKLIGRVLADNLYINGRCIATRNQDITAGLANSLINLQTKPIYIRSPLTCKSMSWICQFCYGWSLTHGDLIELGEAVGIIAGQSIGEPGTQLTLRTFHTGGVFTGDIAEHVRTPFNGIIKFNTDLVYPTRTRHGHPAWICHNDLSVSIESKNKIYNLNVPPQSVLLVRNNQYIESKQVIAEIRAKISPFKEKVQRYFYSNSEGEMHRSTKVRHASEYVHSNVHLLLTTGHVWILSGNFYKYDGTSSMFYKNQDKIDIGPPLAKQILNCSRNIDNSYSKNWNSTYSSILPHAYSISRINKKGKIPYLLFKKKKEKYERRALFRFRLRTEKNGILQNNDIFAILDDPKYRIRSSGTIKYGNIKIHLIKKKNEISEDRKTKNYRPRYEIIEGDNFFFLPEEIHILRESSSSILVENNSIVRAGTKITSTINSRVTGLVKIEKGMGNRVKIKILPGSIYYPRGETQNFYKQDGILVPPGNKIFGEFQFKNWIYLQWVVVTKEKYFFLVRPAIEYRISNDSNKSNSSTPLFFNLNPPKERGTLEIRTVKYIFYEDGEEVQAVGDIGTQLVQSCLVLNWGAATKTFIKEASASFVEVRINKMIKTFLQISLVKYIDLDSRNRGNISISKYLFNSKVSSTSQYSNGGNQLLSKHRGTIRCIPPNKNKESGSLLILSPFHLFRSLLYNGTKKDITRKKKKEVFHLEKDPRFYIQSLDQGSEKELITTPKNLSGIFDSEKESRDILLTTERISGQFNLSENSFFLGHLQNITNFFQPFCLITHDRLISIKFSIIDSSLNTFRKPKWFFIGENRKIYKLLLGNSIISNILRWSFLPFFSSRKKIKLINLGQFLCEGLSVFEYQPLYGSGQIIAIHMNFVIIRSAKPYLATGGATVHSHYGEVVREGDTLITLIYERLKSGDIIQGLPKVEQLLEARPINSVSIDLEKGFEDWNRDMTNFFGNLWGFFISARISMEQSQIILVDQIQGVYRSQSVQISDKHVEIIVRQMTSKVLTLENGMANGFLPGELIEFSRAQRMNRALEEVVPYKPVLLGITKASLNTQSFISEAGFQETTRVLAKAALRGRIDWLKGLKENVILGGIVPAGTGCQEVIWQITLEKQRNILSKKKKTKFFYNKVKDLFLYEKLPIYSTPERIHKKLKQPLSGVSIGRYT</sequence>
<comment type="function">
    <text evidence="6">DNA-dependent RNA polymerase catalyzes the transcription of DNA into RNA using the four ribonucleoside triphosphates as substrates.</text>
</comment>
<dbReference type="InterPro" id="IPR050254">
    <property type="entry name" value="RNA_pol_beta''_euk"/>
</dbReference>
<dbReference type="Pfam" id="PF05000">
    <property type="entry name" value="RNA_pol_Rpb1_4"/>
    <property type="match status" value="1"/>
</dbReference>
<dbReference type="PANTHER" id="PTHR34995:SF1">
    <property type="entry name" value="DNA-DIRECTED RNA POLYMERASE SUBUNIT BETA"/>
    <property type="match status" value="1"/>
</dbReference>
<reference evidence="9" key="1">
    <citation type="journal article" date="2016" name="Ann. Bot.">
        <title>Organellar phylogenomics of an emerging model system: Sphagnum (peatmoss).</title>
        <authorList>
            <person name="Shaw A.J."/>
            <person name="Devos N."/>
            <person name="Liu Y."/>
            <person name="Cox C.J."/>
            <person name="Goffinet B."/>
            <person name="Flatberg K.I."/>
            <person name="Shaw B."/>
        </authorList>
    </citation>
    <scope>NUCLEOTIDE SEQUENCE</scope>
    <source>
        <strain evidence="9">SB4812</strain>
    </source>
</reference>
<dbReference type="PANTHER" id="PTHR34995">
    <property type="entry name" value="DNA-DIRECTED RNA POLYMERASE SUBUNIT BETA"/>
    <property type="match status" value="1"/>
</dbReference>
<dbReference type="GO" id="GO:0009507">
    <property type="term" value="C:chloroplast"/>
    <property type="evidence" value="ECO:0007669"/>
    <property type="project" value="UniProtKB-SubCell"/>
</dbReference>
<evidence type="ECO:0000256" key="2">
    <source>
        <dbReference type="ARBA" id="ARBA00022640"/>
    </source>
</evidence>
<dbReference type="InterPro" id="IPR012756">
    <property type="entry name" value="DNA-dir_RpoC2_beta_pp"/>
</dbReference>
<protein>
    <recommendedName>
        <fullName evidence="6">DNA-directed RNA polymerase subunit beta''</fullName>
        <ecNumber evidence="6">2.7.7.6</ecNumber>
    </recommendedName>
    <alternativeName>
        <fullName evidence="6">PEP</fullName>
    </alternativeName>
    <alternativeName>
        <fullName evidence="6">Plastid-encoded RNA polymerase subunit beta''</fullName>
        <shortName evidence="6">RNA polymerase subunit beta''</shortName>
    </alternativeName>
</protein>
<feature type="binding site" evidence="6">
    <location>
        <position position="220"/>
    </location>
    <ligand>
        <name>Zn(2+)</name>
        <dbReference type="ChEBI" id="CHEBI:29105"/>
    </ligand>
</feature>
<evidence type="ECO:0000256" key="3">
    <source>
        <dbReference type="ARBA" id="ARBA00022679"/>
    </source>
</evidence>
<dbReference type="GO" id="GO:0008270">
    <property type="term" value="F:zinc ion binding"/>
    <property type="evidence" value="ECO:0007669"/>
    <property type="project" value="UniProtKB-UniRule"/>
</dbReference>
<feature type="binding site" evidence="6">
    <location>
        <position position="303"/>
    </location>
    <ligand>
        <name>Zn(2+)</name>
        <dbReference type="ChEBI" id="CHEBI:29105"/>
    </ligand>
</feature>
<organism evidence="9">
    <name type="scientific">Sphagnum aongstroemii</name>
    <dbReference type="NCBI Taxonomy" id="128180"/>
    <lineage>
        <taxon>Eukaryota</taxon>
        <taxon>Viridiplantae</taxon>
        <taxon>Streptophyta</taxon>
        <taxon>Embryophyta</taxon>
        <taxon>Bryophyta</taxon>
        <taxon>Sphagnophytina</taxon>
        <taxon>Sphagnopsida</taxon>
        <taxon>Sphagnales</taxon>
        <taxon>Sphagnaceae</taxon>
        <taxon>Sphagnum</taxon>
    </lineage>
</organism>
<dbReference type="HAMAP" id="MF_01324">
    <property type="entry name" value="RNApol_bact_RpoC2"/>
    <property type="match status" value="1"/>
</dbReference>
<dbReference type="GO" id="GO:0003899">
    <property type="term" value="F:DNA-directed RNA polymerase activity"/>
    <property type="evidence" value="ECO:0007669"/>
    <property type="project" value="UniProtKB-UniRule"/>
</dbReference>
<comment type="catalytic activity">
    <reaction evidence="6">
        <text>RNA(n) + a ribonucleoside 5'-triphosphate = RNA(n+1) + diphosphate</text>
        <dbReference type="Rhea" id="RHEA:21248"/>
        <dbReference type="Rhea" id="RHEA-COMP:14527"/>
        <dbReference type="Rhea" id="RHEA-COMP:17342"/>
        <dbReference type="ChEBI" id="CHEBI:33019"/>
        <dbReference type="ChEBI" id="CHEBI:61557"/>
        <dbReference type="ChEBI" id="CHEBI:140395"/>
        <dbReference type="EC" id="2.7.7.6"/>
    </reaction>
</comment>
<dbReference type="GO" id="GO:0006351">
    <property type="term" value="P:DNA-templated transcription"/>
    <property type="evidence" value="ECO:0007669"/>
    <property type="project" value="UniProtKB-UniRule"/>
</dbReference>
<keyword evidence="5 6" id="KW-0804">Transcription</keyword>
<geneLocation type="chloroplast" evidence="9"/>
<dbReference type="InterPro" id="IPR007083">
    <property type="entry name" value="RNA_pol_Rpb1_4"/>
</dbReference>
<dbReference type="EC" id="2.7.7.6" evidence="6"/>
<feature type="binding site" evidence="6">
    <location>
        <position position="293"/>
    </location>
    <ligand>
        <name>Zn(2+)</name>
        <dbReference type="ChEBI" id="CHEBI:29105"/>
    </ligand>
</feature>
<dbReference type="Gene3D" id="1.10.274.100">
    <property type="entry name" value="RNA polymerase Rpb1, domain 3"/>
    <property type="match status" value="1"/>
</dbReference>
<evidence type="ECO:0000256" key="5">
    <source>
        <dbReference type="ARBA" id="ARBA00023163"/>
    </source>
</evidence>
<dbReference type="SUPFAM" id="SSF64484">
    <property type="entry name" value="beta and beta-prime subunits of DNA dependent RNA-polymerase"/>
    <property type="match status" value="1"/>
</dbReference>
<dbReference type="GO" id="GO:0003677">
    <property type="term" value="F:DNA binding"/>
    <property type="evidence" value="ECO:0007669"/>
    <property type="project" value="UniProtKB-UniRule"/>
</dbReference>
<feature type="domain" description="RNA polymerase Rpb1" evidence="8">
    <location>
        <begin position="93"/>
        <end position="170"/>
    </location>
</feature>
<feature type="binding site" evidence="6">
    <location>
        <position position="300"/>
    </location>
    <ligand>
        <name>Zn(2+)</name>
        <dbReference type="ChEBI" id="CHEBI:29105"/>
    </ligand>
</feature>
<name>A0A172N6S7_9BRYO</name>
<dbReference type="EMBL" id="KU725451">
    <property type="protein sequence ID" value="AND47939.1"/>
    <property type="molecule type" value="Genomic_DNA"/>
</dbReference>
<dbReference type="InterPro" id="IPR007081">
    <property type="entry name" value="RNA_pol_Rpb1_5"/>
</dbReference>
<dbReference type="GO" id="GO:0000428">
    <property type="term" value="C:DNA-directed RNA polymerase complex"/>
    <property type="evidence" value="ECO:0007669"/>
    <property type="project" value="UniProtKB-KW"/>
</dbReference>
<dbReference type="Gene3D" id="1.10.150.390">
    <property type="match status" value="1"/>
</dbReference>
<evidence type="ECO:0000256" key="1">
    <source>
        <dbReference type="ARBA" id="ARBA00022478"/>
    </source>
</evidence>
<keyword evidence="6" id="KW-0479">Metal-binding</keyword>
<comment type="subunit">
    <text evidence="6">In plastids the minimal PEP RNA polymerase catalytic core is composed of four subunits: alpha, beta, beta', and beta''. When a (nuclear-encoded) sigma factor is associated with the core the holoenzyme is formed, which can initiate transcription.</text>
</comment>
<keyword evidence="1 6" id="KW-0240">DNA-directed RNA polymerase</keyword>
<dbReference type="Gene3D" id="1.10.1790.20">
    <property type="match status" value="1"/>
</dbReference>
<comment type="similarity">
    <text evidence="6">Belongs to the RNA polymerase beta' chain family. RpoC2 subfamily.</text>
</comment>
<proteinExistence type="inferred from homology"/>
<evidence type="ECO:0000259" key="7">
    <source>
        <dbReference type="Pfam" id="PF04998"/>
    </source>
</evidence>
<keyword evidence="6" id="KW-0862">Zinc</keyword>
<dbReference type="InterPro" id="IPR038120">
    <property type="entry name" value="Rpb1_funnel_sf"/>
</dbReference>
<comment type="cofactor">
    <cofactor evidence="6">
        <name>Zn(2+)</name>
        <dbReference type="ChEBI" id="CHEBI:29105"/>
    </cofactor>
    <text evidence="6">Binds 1 Zn(2+) ion per subunit.</text>
</comment>
<keyword evidence="3 6" id="KW-0808">Transferase</keyword>
<evidence type="ECO:0000313" key="9">
    <source>
        <dbReference type="EMBL" id="AND47939.1"/>
    </source>
</evidence>
<dbReference type="Gene3D" id="1.10.132.30">
    <property type="match status" value="1"/>
</dbReference>
<keyword evidence="9" id="KW-0150">Chloroplast</keyword>
<comment type="subcellular location">
    <subcellularLocation>
        <location evidence="6">Plastid</location>
        <location evidence="6">Chloroplast</location>
    </subcellularLocation>
</comment>
<feature type="domain" description="RNA polymerase Rpb1" evidence="7">
    <location>
        <begin position="172"/>
        <end position="460"/>
    </location>
</feature>
<dbReference type="InterPro" id="IPR042102">
    <property type="entry name" value="RNA_pol_Rpb1_3_sf"/>
</dbReference>